<evidence type="ECO:0008006" key="4">
    <source>
        <dbReference type="Google" id="ProtNLM"/>
    </source>
</evidence>
<proteinExistence type="predicted"/>
<reference evidence="2" key="1">
    <citation type="submission" date="2017-12" db="EMBL/GenBank/DDBJ databases">
        <title>FDA dAtabase for Regulatory Grade micrObial Sequences (FDA-ARGOS): Supporting development and validation of Infectious Disease Dx tests.</title>
        <authorList>
            <person name="Hoffmann M."/>
            <person name="Allard M."/>
            <person name="Evans P."/>
            <person name="Brown E."/>
            <person name="Tallon L.J."/>
            <person name="Sadzewicz L."/>
            <person name="Sengamalay N."/>
            <person name="Ott S."/>
            <person name="Godinez A."/>
            <person name="Nagaraj S."/>
            <person name="Vavikolanu K."/>
            <person name="Aluvathingal J."/>
            <person name="Nadendla S."/>
            <person name="Hobson J."/>
            <person name="Sichtig H."/>
        </authorList>
    </citation>
    <scope>NUCLEOTIDE SEQUENCE [LARGE SCALE GENOMIC DNA]</scope>
    <source>
        <strain evidence="2">FDAARGOS_113</strain>
    </source>
</reference>
<keyword evidence="1" id="KW-0472">Membrane</keyword>
<feature type="transmembrane region" description="Helical" evidence="1">
    <location>
        <begin position="25"/>
        <end position="53"/>
    </location>
</feature>
<comment type="caution">
    <text evidence="2">The sequence shown here is derived from an EMBL/GenBank/DDBJ whole genome shotgun (WGS) entry which is preliminary data.</text>
</comment>
<sequence length="202" mass="22526">MQGKQTLAKRIMDWITKNGRKPQAVYILAGISIGDFFVPALPTQTSVMLLAWLQPRKAWVITLMFAFAAAVGASILCFLSILLDNYLQSAIPTEESNHYQNWEKLKGYVSQYGLYALAAMSLLPAPPRTMVILSLLSGISGYWVVATIFLGKLMWFGGVVFTVSRSPKWLIKLPWIGRKIAQSISQKQSQLHQAITSFNADK</sequence>
<dbReference type="Proteomes" id="UP000053748">
    <property type="component" value="Unassembled WGS sequence"/>
</dbReference>
<organism evidence="2 3">
    <name type="scientific">Vibrio mimicus</name>
    <dbReference type="NCBI Taxonomy" id="674"/>
    <lineage>
        <taxon>Bacteria</taxon>
        <taxon>Pseudomonadati</taxon>
        <taxon>Pseudomonadota</taxon>
        <taxon>Gammaproteobacteria</taxon>
        <taxon>Vibrionales</taxon>
        <taxon>Vibrionaceae</taxon>
        <taxon>Vibrio</taxon>
    </lineage>
</organism>
<dbReference type="AlphaFoldDB" id="A0A2J9UXK3"/>
<accession>A0A2J9UXK3</accession>
<keyword evidence="3" id="KW-1185">Reference proteome</keyword>
<evidence type="ECO:0000313" key="2">
    <source>
        <dbReference type="EMBL" id="PNM56258.1"/>
    </source>
</evidence>
<protein>
    <recommendedName>
        <fullName evidence="4">DedA family protein</fullName>
    </recommendedName>
</protein>
<feature type="transmembrane region" description="Helical" evidence="1">
    <location>
        <begin position="142"/>
        <end position="163"/>
    </location>
</feature>
<name>A0A2J9UXK3_VIBMI</name>
<keyword evidence="1" id="KW-0812">Transmembrane</keyword>
<evidence type="ECO:0000256" key="1">
    <source>
        <dbReference type="SAM" id="Phobius"/>
    </source>
</evidence>
<dbReference type="OrthoDB" id="6315780at2"/>
<dbReference type="RefSeq" id="WP_001161697.1">
    <property type="nucleotide sequence ID" value="NZ_CAWMSS010000001.1"/>
</dbReference>
<feature type="transmembrane region" description="Helical" evidence="1">
    <location>
        <begin position="59"/>
        <end position="83"/>
    </location>
</feature>
<evidence type="ECO:0000313" key="3">
    <source>
        <dbReference type="Proteomes" id="UP000053748"/>
    </source>
</evidence>
<dbReference type="STRING" id="674.VM_04740"/>
<gene>
    <name evidence="2" type="ORF">AL544_009280</name>
</gene>
<keyword evidence="1" id="KW-1133">Transmembrane helix</keyword>
<dbReference type="EMBL" id="LOSJ02000002">
    <property type="protein sequence ID" value="PNM56258.1"/>
    <property type="molecule type" value="Genomic_DNA"/>
</dbReference>
<feature type="transmembrane region" description="Helical" evidence="1">
    <location>
        <begin position="112"/>
        <end position="136"/>
    </location>
</feature>